<accession>A0A3D9JMM7</accession>
<evidence type="ECO:0000313" key="3">
    <source>
        <dbReference type="Proteomes" id="UP000256977"/>
    </source>
</evidence>
<evidence type="ECO:0000313" key="2">
    <source>
        <dbReference type="EMBL" id="RED75323.1"/>
    </source>
</evidence>
<sequence length="264" mass="30387">METLDAVFRKHSELEPTGKLSMLGESVCSADRLLAYARRRNPQSPDVSESYIRLGKLYGIRGDVAYCQAAYDTRWWTSELAGPDWAPQVRAQWADEEAIEIRMQMLYALATFRPFPSEAKVADDRQIAHIERSGWRGKAACWEDLSGKWSHSGNVGYGRYVVAMWRGVLEWDGQGVPPKLPVYRQEFTPSVRTAVRKTGTVDWSSFVSEQMKWLLHRQLLPVPAPHPDRKVTWEELAALLRQWENSSRPQEQKERREEDTPDVP</sequence>
<dbReference type="Proteomes" id="UP000256977">
    <property type="component" value="Unassembled WGS sequence"/>
</dbReference>
<dbReference type="RefSeq" id="WP_116062424.1">
    <property type="nucleotide sequence ID" value="NZ_QRDZ01000016.1"/>
</dbReference>
<reference evidence="2 3" key="1">
    <citation type="submission" date="2018-07" db="EMBL/GenBank/DDBJ databases">
        <title>Genomic Encyclopedia of Type Strains, Phase III (KMG-III): the genomes of soil and plant-associated and newly described type strains.</title>
        <authorList>
            <person name="Whitman W."/>
        </authorList>
    </citation>
    <scope>NUCLEOTIDE SEQUENCE [LARGE SCALE GENOMIC DNA]</scope>
    <source>
        <strain evidence="2 3">CECT 7287</strain>
    </source>
</reference>
<feature type="region of interest" description="Disordered" evidence="1">
    <location>
        <begin position="244"/>
        <end position="264"/>
    </location>
</feature>
<dbReference type="AlphaFoldDB" id="A0A3D9JMM7"/>
<keyword evidence="3" id="KW-1185">Reference proteome</keyword>
<evidence type="ECO:0000256" key="1">
    <source>
        <dbReference type="SAM" id="MobiDB-lite"/>
    </source>
</evidence>
<proteinExistence type="predicted"/>
<organism evidence="2 3">
    <name type="scientific">Cohnella phaseoli</name>
    <dbReference type="NCBI Taxonomy" id="456490"/>
    <lineage>
        <taxon>Bacteria</taxon>
        <taxon>Bacillati</taxon>
        <taxon>Bacillota</taxon>
        <taxon>Bacilli</taxon>
        <taxon>Bacillales</taxon>
        <taxon>Paenibacillaceae</taxon>
        <taxon>Cohnella</taxon>
    </lineage>
</organism>
<gene>
    <name evidence="2" type="ORF">DFP98_116125</name>
</gene>
<protein>
    <submittedName>
        <fullName evidence="2">Mannosyl-glycoprotein endo-beta-N-acetylglucosaminidase</fullName>
    </submittedName>
</protein>
<name>A0A3D9JMM7_9BACL</name>
<comment type="caution">
    <text evidence="2">The sequence shown here is derived from an EMBL/GenBank/DDBJ whole genome shotgun (WGS) entry which is preliminary data.</text>
</comment>
<dbReference type="EMBL" id="QRDZ01000016">
    <property type="protein sequence ID" value="RED75323.1"/>
    <property type="molecule type" value="Genomic_DNA"/>
</dbReference>
<dbReference type="OrthoDB" id="9763643at2"/>